<dbReference type="SUPFAM" id="SSF88697">
    <property type="entry name" value="PUA domain-like"/>
    <property type="match status" value="1"/>
</dbReference>
<sequence>MSSGTLALAHSPFRSRSLLLLLLPGNPSPRSFATNGFSLQRIRRFRSYCSLATQSLDLPLLPFELGEVLIPSECKTLHLYEARFLALLEESLLRRKKTFVHFVLDPVRMSRSSNRASFTASYGCLVHIENVDKLEIGALVSIRGMSRVNIVKLVHMEPYLRGTVVPMLDNTPYQENELDLKLSELRDFMRSLHRLQMKLKLKAPEEELLQTHIKSSLIWAENAIYEDCNQAFIPKLAERLSFAAFQPVSGMSDSEFLALQREKLQAMNSRDTLERLHGGIEYVKQNINMVAARLAIQSLAT</sequence>
<dbReference type="EMBL" id="LSRQ01001065">
    <property type="protein sequence ID" value="OAY79562.1"/>
    <property type="molecule type" value="Genomic_DNA"/>
</dbReference>
<feature type="domain" description="Lon N-terminal" evidence="1">
    <location>
        <begin position="58"/>
        <end position="287"/>
    </location>
</feature>
<dbReference type="InterPro" id="IPR015947">
    <property type="entry name" value="PUA-like_sf"/>
</dbReference>
<evidence type="ECO:0000313" key="3">
    <source>
        <dbReference type="Proteomes" id="UP000092600"/>
    </source>
</evidence>
<dbReference type="PANTHER" id="PTHR46732:SF5">
    <property type="entry name" value="ATP-DEPENDENT PROTEASE LA (LON) DOMAIN PROTEIN"/>
    <property type="match status" value="1"/>
</dbReference>
<dbReference type="AlphaFoldDB" id="A0A199VQU1"/>
<dbReference type="Pfam" id="PF02190">
    <property type="entry name" value="LON_substr_bdg"/>
    <property type="match status" value="1"/>
</dbReference>
<evidence type="ECO:0000259" key="1">
    <source>
        <dbReference type="PROSITE" id="PS51787"/>
    </source>
</evidence>
<comment type="caution">
    <text evidence="2">The sequence shown here is derived from an EMBL/GenBank/DDBJ whole genome shotgun (WGS) entry which is preliminary data.</text>
</comment>
<dbReference type="PROSITE" id="PS51787">
    <property type="entry name" value="LON_N"/>
    <property type="match status" value="1"/>
</dbReference>
<reference evidence="2 3" key="1">
    <citation type="journal article" date="2016" name="DNA Res.">
        <title>The draft genome of MD-2 pineapple using hybrid error correction of long reads.</title>
        <authorList>
            <person name="Redwan R.M."/>
            <person name="Saidin A."/>
            <person name="Kumar S.V."/>
        </authorList>
    </citation>
    <scope>NUCLEOTIDE SEQUENCE [LARGE SCALE GENOMIC DNA]</scope>
    <source>
        <strain evidence="3">cv. MD2</strain>
        <tissue evidence="2">Leaf</tissue>
    </source>
</reference>
<gene>
    <name evidence="2" type="ORF">ACMD2_06778</name>
</gene>
<dbReference type="InterPro" id="IPR003111">
    <property type="entry name" value="Lon_prtase_N"/>
</dbReference>
<evidence type="ECO:0000313" key="2">
    <source>
        <dbReference type="EMBL" id="OAY79562.1"/>
    </source>
</evidence>
<dbReference type="PANTHER" id="PTHR46732">
    <property type="entry name" value="ATP-DEPENDENT PROTEASE LA (LON) DOMAIN PROTEIN"/>
    <property type="match status" value="1"/>
</dbReference>
<protein>
    <recommendedName>
        <fullName evidence="1">Lon N-terminal domain-containing protein</fullName>
    </recommendedName>
</protein>
<name>A0A199VQU1_ANACO</name>
<dbReference type="InterPro" id="IPR046336">
    <property type="entry name" value="Lon_prtase_N_sf"/>
</dbReference>
<dbReference type="Gene3D" id="2.30.130.40">
    <property type="entry name" value="LON domain-like"/>
    <property type="match status" value="1"/>
</dbReference>
<accession>A0A199VQU1</accession>
<proteinExistence type="predicted"/>
<dbReference type="STRING" id="4615.A0A199VQU1"/>
<organism evidence="2 3">
    <name type="scientific">Ananas comosus</name>
    <name type="common">Pineapple</name>
    <name type="synonym">Ananas ananas</name>
    <dbReference type="NCBI Taxonomy" id="4615"/>
    <lineage>
        <taxon>Eukaryota</taxon>
        <taxon>Viridiplantae</taxon>
        <taxon>Streptophyta</taxon>
        <taxon>Embryophyta</taxon>
        <taxon>Tracheophyta</taxon>
        <taxon>Spermatophyta</taxon>
        <taxon>Magnoliopsida</taxon>
        <taxon>Liliopsida</taxon>
        <taxon>Poales</taxon>
        <taxon>Bromeliaceae</taxon>
        <taxon>Bromelioideae</taxon>
        <taxon>Ananas</taxon>
    </lineage>
</organism>
<dbReference type="Proteomes" id="UP000092600">
    <property type="component" value="Unassembled WGS sequence"/>
</dbReference>